<keyword evidence="15" id="KW-0282">Flagellum</keyword>
<keyword evidence="5" id="KW-1003">Cell membrane</keyword>
<dbReference type="InterPro" id="IPR036429">
    <property type="entry name" value="SpoA-like_sf"/>
</dbReference>
<dbReference type="InterPro" id="IPR028976">
    <property type="entry name" value="CheC-like_sf"/>
</dbReference>
<evidence type="ECO:0000256" key="10">
    <source>
        <dbReference type="ARBA" id="ARBA00023143"/>
    </source>
</evidence>
<dbReference type="Pfam" id="PF01052">
    <property type="entry name" value="FliMN_C"/>
    <property type="match status" value="1"/>
</dbReference>
<dbReference type="RefSeq" id="WP_219746941.1">
    <property type="nucleotide sequence ID" value="NZ_JAHXZN010000001.1"/>
</dbReference>
<organism evidence="15 16">
    <name type="scientific">Sphingomonas citri</name>
    <dbReference type="NCBI Taxonomy" id="2862499"/>
    <lineage>
        <taxon>Bacteria</taxon>
        <taxon>Pseudomonadati</taxon>
        <taxon>Pseudomonadota</taxon>
        <taxon>Alphaproteobacteria</taxon>
        <taxon>Sphingomonadales</taxon>
        <taxon>Sphingomonadaceae</taxon>
        <taxon>Sphingomonas</taxon>
    </lineage>
</organism>
<comment type="subcellular location">
    <subcellularLocation>
        <location evidence="1">Bacterial flagellum basal body</location>
    </subcellularLocation>
    <subcellularLocation>
        <location evidence="2">Cell inner membrane</location>
        <topology evidence="2">Peripheral membrane protein</topology>
    </subcellularLocation>
</comment>
<evidence type="ECO:0000256" key="8">
    <source>
        <dbReference type="ARBA" id="ARBA00022779"/>
    </source>
</evidence>
<evidence type="ECO:0000256" key="2">
    <source>
        <dbReference type="ARBA" id="ARBA00004417"/>
    </source>
</evidence>
<name>A0ABS7BIF8_9SPHN</name>
<sequence>MTTSPDGRAPGSARPERTDPARGDRVNTDRSTAAATPRRSEVRAPAAAGATAPGDPGAPRADAQASGSAVTARPGPAAPAGDAATTGPAPTSTVSDLSQAKPTDTVEPGPGSDAPDTFDQASIDALFGVESAPRPARRTGLRALIEADVANHERLPMLEVVCERMVRTLGTSMRNLTADSLDVRAERVSTMRFAEFMDHLPLPAMIGVFLAKQWGNYGLITVDSSLVYAVVDSLLGGRRAPNTMRIDGRAFTAIETHLVGRMMQQTLDDFAQSFEAIEPVDFTLERVEVTPRFAAIAAPTNLTAVASFRIDMEGRGGRFLLVLPHATIEPVREKLIERFVGEKMGRNTMWESHIAEELLHTEVQVDAVLGERELRIEDYLALSEGRTITLDRAPDDGVALECRGVPLATGTIGTHSSLAAIRLSTPIGQVAS</sequence>
<evidence type="ECO:0000256" key="13">
    <source>
        <dbReference type="SAM" id="MobiDB-lite"/>
    </source>
</evidence>
<dbReference type="NCBIfam" id="TIGR01397">
    <property type="entry name" value="fliM_switch"/>
    <property type="match status" value="1"/>
</dbReference>
<gene>
    <name evidence="15" type="primary">fliM</name>
    <name evidence="15" type="ORF">KZ820_01465</name>
</gene>
<keyword evidence="15" id="KW-0969">Cilium</keyword>
<evidence type="ECO:0000256" key="11">
    <source>
        <dbReference type="ARBA" id="ARBA00025044"/>
    </source>
</evidence>
<dbReference type="PANTHER" id="PTHR30034:SF3">
    <property type="entry name" value="FLAGELLAR MOTOR SWITCH PROTEIN FLIM"/>
    <property type="match status" value="1"/>
</dbReference>
<feature type="region of interest" description="Disordered" evidence="13">
    <location>
        <begin position="1"/>
        <end position="119"/>
    </location>
</feature>
<evidence type="ECO:0000256" key="1">
    <source>
        <dbReference type="ARBA" id="ARBA00004117"/>
    </source>
</evidence>
<evidence type="ECO:0000256" key="3">
    <source>
        <dbReference type="ARBA" id="ARBA00011049"/>
    </source>
</evidence>
<dbReference type="CDD" id="cd17908">
    <property type="entry name" value="FliM"/>
    <property type="match status" value="1"/>
</dbReference>
<dbReference type="SUPFAM" id="SSF103039">
    <property type="entry name" value="CheC-like"/>
    <property type="match status" value="1"/>
</dbReference>
<evidence type="ECO:0000256" key="12">
    <source>
        <dbReference type="NCBIfam" id="TIGR01397"/>
    </source>
</evidence>
<evidence type="ECO:0000256" key="4">
    <source>
        <dbReference type="ARBA" id="ARBA00021898"/>
    </source>
</evidence>
<feature type="domain" description="Flagellar motor switch protein FliN-like C-terminal" evidence="14">
    <location>
        <begin position="356"/>
        <end position="426"/>
    </location>
</feature>
<comment type="caution">
    <text evidence="15">The sequence shown here is derived from an EMBL/GenBank/DDBJ whole genome shotgun (WGS) entry which is preliminary data.</text>
</comment>
<protein>
    <recommendedName>
        <fullName evidence="4 12">Flagellar motor switch protein FliM</fullName>
    </recommendedName>
</protein>
<comment type="function">
    <text evidence="11">FliM is one of three proteins (FliG, FliN, FliM) that forms the rotor-mounted switch complex (C ring), located at the base of the basal body. This complex interacts with the CheY and CheZ chemotaxis proteins, in addition to contacting components of the motor that determine the direction of flagellar rotation.</text>
</comment>
<dbReference type="Gene3D" id="2.30.330.10">
    <property type="entry name" value="SpoA-like"/>
    <property type="match status" value="1"/>
</dbReference>
<reference evidence="15 16" key="1">
    <citation type="submission" date="2021-07" db="EMBL/GenBank/DDBJ databases">
        <title>Sphingomonas sp.</title>
        <authorList>
            <person name="Feng G."/>
            <person name="Li J."/>
            <person name="Pan M."/>
        </authorList>
    </citation>
    <scope>NUCLEOTIDE SEQUENCE [LARGE SCALE GENOMIC DNA]</scope>
    <source>
        <strain evidence="15 16">RRHST34</strain>
    </source>
</reference>
<keyword evidence="6" id="KW-0145">Chemotaxis</keyword>
<dbReference type="InterPro" id="IPR001689">
    <property type="entry name" value="Flag_FliM"/>
</dbReference>
<evidence type="ECO:0000256" key="9">
    <source>
        <dbReference type="ARBA" id="ARBA00023136"/>
    </source>
</evidence>
<dbReference type="InterPro" id="IPR001543">
    <property type="entry name" value="FliN-like_C"/>
</dbReference>
<keyword evidence="15" id="KW-0966">Cell projection</keyword>
<keyword evidence="9" id="KW-0472">Membrane</keyword>
<evidence type="ECO:0000256" key="5">
    <source>
        <dbReference type="ARBA" id="ARBA00022475"/>
    </source>
</evidence>
<accession>A0ABS7BIF8</accession>
<dbReference type="Pfam" id="PF02154">
    <property type="entry name" value="FliM"/>
    <property type="match status" value="1"/>
</dbReference>
<dbReference type="SUPFAM" id="SSF101801">
    <property type="entry name" value="Surface presentation of antigens (SPOA)"/>
    <property type="match status" value="1"/>
</dbReference>
<evidence type="ECO:0000313" key="16">
    <source>
        <dbReference type="Proteomes" id="UP000759103"/>
    </source>
</evidence>
<dbReference type="Gene3D" id="3.40.1550.10">
    <property type="entry name" value="CheC-like"/>
    <property type="match status" value="1"/>
</dbReference>
<feature type="compositionally biased region" description="Low complexity" evidence="13">
    <location>
        <begin position="43"/>
        <end position="93"/>
    </location>
</feature>
<dbReference type="EMBL" id="JAHXZN010000001">
    <property type="protein sequence ID" value="MBW6529391.1"/>
    <property type="molecule type" value="Genomic_DNA"/>
</dbReference>
<evidence type="ECO:0000259" key="14">
    <source>
        <dbReference type="Pfam" id="PF01052"/>
    </source>
</evidence>
<keyword evidence="8" id="KW-0283">Flagellar rotation</keyword>
<dbReference type="Proteomes" id="UP000759103">
    <property type="component" value="Unassembled WGS sequence"/>
</dbReference>
<evidence type="ECO:0000313" key="15">
    <source>
        <dbReference type="EMBL" id="MBW6529391.1"/>
    </source>
</evidence>
<dbReference type="PRINTS" id="PR00955">
    <property type="entry name" value="FLGMOTORFLIM"/>
</dbReference>
<keyword evidence="7" id="KW-0997">Cell inner membrane</keyword>
<dbReference type="PANTHER" id="PTHR30034">
    <property type="entry name" value="FLAGELLAR MOTOR SWITCH PROTEIN FLIM"/>
    <property type="match status" value="1"/>
</dbReference>
<evidence type="ECO:0000256" key="6">
    <source>
        <dbReference type="ARBA" id="ARBA00022500"/>
    </source>
</evidence>
<feature type="compositionally biased region" description="Basic and acidic residues" evidence="13">
    <location>
        <begin position="14"/>
        <end position="28"/>
    </location>
</feature>
<evidence type="ECO:0000256" key="7">
    <source>
        <dbReference type="ARBA" id="ARBA00022519"/>
    </source>
</evidence>
<comment type="similarity">
    <text evidence="3">Belongs to the FliM family.</text>
</comment>
<keyword evidence="10" id="KW-0975">Bacterial flagellum</keyword>
<proteinExistence type="inferred from homology"/>
<keyword evidence="16" id="KW-1185">Reference proteome</keyword>